<keyword evidence="3" id="KW-1185">Reference proteome</keyword>
<keyword evidence="1" id="KW-0472">Membrane</keyword>
<gene>
    <name evidence="2" type="ORF">GCM10007874_38110</name>
</gene>
<protein>
    <submittedName>
        <fullName evidence="2">Membrane protein</fullName>
    </submittedName>
</protein>
<reference evidence="3" key="1">
    <citation type="journal article" date="2019" name="Int. J. Syst. Evol. Microbiol.">
        <title>The Global Catalogue of Microorganisms (GCM) 10K type strain sequencing project: providing services to taxonomists for standard genome sequencing and annotation.</title>
        <authorList>
            <consortium name="The Broad Institute Genomics Platform"/>
            <consortium name="The Broad Institute Genome Sequencing Center for Infectious Disease"/>
            <person name="Wu L."/>
            <person name="Ma J."/>
        </authorList>
    </citation>
    <scope>NUCLEOTIDE SEQUENCE [LARGE SCALE GENOMIC DNA]</scope>
    <source>
        <strain evidence="3">NBRC 101365</strain>
    </source>
</reference>
<keyword evidence="1" id="KW-0812">Transmembrane</keyword>
<accession>A0ABQ6CM07</accession>
<name>A0ABQ6CM07_9HYPH</name>
<dbReference type="Proteomes" id="UP001156882">
    <property type="component" value="Unassembled WGS sequence"/>
</dbReference>
<organism evidence="2 3">
    <name type="scientific">Labrys miyagiensis</name>
    <dbReference type="NCBI Taxonomy" id="346912"/>
    <lineage>
        <taxon>Bacteria</taxon>
        <taxon>Pseudomonadati</taxon>
        <taxon>Pseudomonadota</taxon>
        <taxon>Alphaproteobacteria</taxon>
        <taxon>Hyphomicrobiales</taxon>
        <taxon>Xanthobacteraceae</taxon>
        <taxon>Labrys</taxon>
    </lineage>
</organism>
<keyword evidence="1" id="KW-1133">Transmembrane helix</keyword>
<comment type="caution">
    <text evidence="2">The sequence shown here is derived from an EMBL/GenBank/DDBJ whole genome shotgun (WGS) entry which is preliminary data.</text>
</comment>
<dbReference type="RefSeq" id="WP_284313870.1">
    <property type="nucleotide sequence ID" value="NZ_BSPC01000034.1"/>
</dbReference>
<feature type="transmembrane region" description="Helical" evidence="1">
    <location>
        <begin position="94"/>
        <end position="114"/>
    </location>
</feature>
<sequence>MSTLTISLIVIHTLISIAGILFGVPAVIDLFHSRASSGSIWVFLITAILTSATGFILPLSGITPAVIVAIIALIILAAVLYARTRLFDGALWRWIYAGGIVASLYLLVFVAIAQSFLKVGVLHAVAPTGSEQPFAITQGVTLLIFILLGLATVVKFRPSAGGRYAAA</sequence>
<feature type="transmembrane region" description="Helical" evidence="1">
    <location>
        <begin position="134"/>
        <end position="154"/>
    </location>
</feature>
<evidence type="ECO:0000256" key="1">
    <source>
        <dbReference type="SAM" id="Phobius"/>
    </source>
</evidence>
<feature type="transmembrane region" description="Helical" evidence="1">
    <location>
        <begin position="6"/>
        <end position="28"/>
    </location>
</feature>
<dbReference type="EMBL" id="BSPC01000034">
    <property type="protein sequence ID" value="GLS20794.1"/>
    <property type="molecule type" value="Genomic_DNA"/>
</dbReference>
<proteinExistence type="predicted"/>
<feature type="transmembrane region" description="Helical" evidence="1">
    <location>
        <begin position="40"/>
        <end position="59"/>
    </location>
</feature>
<feature type="transmembrane region" description="Helical" evidence="1">
    <location>
        <begin position="65"/>
        <end position="82"/>
    </location>
</feature>
<evidence type="ECO:0000313" key="2">
    <source>
        <dbReference type="EMBL" id="GLS20794.1"/>
    </source>
</evidence>
<evidence type="ECO:0000313" key="3">
    <source>
        <dbReference type="Proteomes" id="UP001156882"/>
    </source>
</evidence>